<dbReference type="AlphaFoldDB" id="A0A9D9HIN0"/>
<dbReference type="Pfam" id="PF19867">
    <property type="entry name" value="DUF6340"/>
    <property type="match status" value="1"/>
</dbReference>
<dbReference type="EMBL" id="JADIMI010000019">
    <property type="protein sequence ID" value="MBO8451727.1"/>
    <property type="molecule type" value="Genomic_DNA"/>
</dbReference>
<evidence type="ECO:0000256" key="1">
    <source>
        <dbReference type="SAM" id="SignalP"/>
    </source>
</evidence>
<feature type="chain" id="PRO_5039459656" evidence="1">
    <location>
        <begin position="20"/>
        <end position="274"/>
    </location>
</feature>
<protein>
    <submittedName>
        <fullName evidence="2">Uncharacterized protein</fullName>
    </submittedName>
</protein>
<comment type="caution">
    <text evidence="2">The sequence shown here is derived from an EMBL/GenBank/DDBJ whole genome shotgun (WGS) entry which is preliminary data.</text>
</comment>
<name>A0A9D9HIN0_9BACT</name>
<gene>
    <name evidence="2" type="ORF">IAC06_02420</name>
</gene>
<evidence type="ECO:0000313" key="3">
    <source>
        <dbReference type="Proteomes" id="UP000823661"/>
    </source>
</evidence>
<reference evidence="2" key="2">
    <citation type="journal article" date="2021" name="PeerJ">
        <title>Extensive microbial diversity within the chicken gut microbiome revealed by metagenomics and culture.</title>
        <authorList>
            <person name="Gilroy R."/>
            <person name="Ravi A."/>
            <person name="Getino M."/>
            <person name="Pursley I."/>
            <person name="Horton D.L."/>
            <person name="Alikhan N.F."/>
            <person name="Baker D."/>
            <person name="Gharbi K."/>
            <person name="Hall N."/>
            <person name="Watson M."/>
            <person name="Adriaenssens E.M."/>
            <person name="Foster-Nyarko E."/>
            <person name="Jarju S."/>
            <person name="Secka A."/>
            <person name="Antonio M."/>
            <person name="Oren A."/>
            <person name="Chaudhuri R.R."/>
            <person name="La Ragione R."/>
            <person name="Hildebrand F."/>
            <person name="Pallen M.J."/>
        </authorList>
    </citation>
    <scope>NUCLEOTIDE SEQUENCE</scope>
    <source>
        <strain evidence="2">B1-20833</strain>
    </source>
</reference>
<feature type="signal peptide" evidence="1">
    <location>
        <begin position="1"/>
        <end position="19"/>
    </location>
</feature>
<evidence type="ECO:0000313" key="2">
    <source>
        <dbReference type="EMBL" id="MBO8451727.1"/>
    </source>
</evidence>
<sequence length="274" mass="30644">MKKIAILSTVMSLMSLVSCGPTYFSLGVEMRNPSRSGIELAGKNISVTYLDDGNDSLFISSIAEGFTEALEKDYYNGEQHIGIYRIDGTAGSGYASRDSMVNLLMDTGVDLAFLFDVEYDSVGDSVSDVPFELKLYVYDGMDSRDTVRMFKGEGAFKQALDISDQGYEAGRNSSLIFVSAWSEQRYVFYYYDSSSDWCQAAGYASEYKFREAMDIWMRLLDTGNMLKRACAEYNIAAACCIMGEKELAVQWLDRADADYQLPYSSTLRSRIAAR</sequence>
<dbReference type="Proteomes" id="UP000823661">
    <property type="component" value="Unassembled WGS sequence"/>
</dbReference>
<dbReference type="PROSITE" id="PS51257">
    <property type="entry name" value="PROKAR_LIPOPROTEIN"/>
    <property type="match status" value="1"/>
</dbReference>
<keyword evidence="1" id="KW-0732">Signal</keyword>
<dbReference type="InterPro" id="IPR045921">
    <property type="entry name" value="DUF6340"/>
</dbReference>
<reference evidence="2" key="1">
    <citation type="submission" date="2020-10" db="EMBL/GenBank/DDBJ databases">
        <authorList>
            <person name="Gilroy R."/>
        </authorList>
    </citation>
    <scope>NUCLEOTIDE SEQUENCE</scope>
    <source>
        <strain evidence="2">B1-20833</strain>
    </source>
</reference>
<accession>A0A9D9HIN0</accession>
<proteinExistence type="predicted"/>
<organism evidence="2 3">
    <name type="scientific">Candidatus Cryptobacteroides intestinavium</name>
    <dbReference type="NCBI Taxonomy" id="2840766"/>
    <lineage>
        <taxon>Bacteria</taxon>
        <taxon>Pseudomonadati</taxon>
        <taxon>Bacteroidota</taxon>
        <taxon>Bacteroidia</taxon>
        <taxon>Bacteroidales</taxon>
        <taxon>Candidatus Cryptobacteroides</taxon>
    </lineage>
</organism>